<reference evidence="1" key="1">
    <citation type="submission" date="2020-11" db="EMBL/GenBank/DDBJ databases">
        <authorList>
            <person name="Tran Van P."/>
        </authorList>
    </citation>
    <scope>NUCLEOTIDE SEQUENCE</scope>
</reference>
<evidence type="ECO:0000313" key="1">
    <source>
        <dbReference type="EMBL" id="CAD7229750.1"/>
    </source>
</evidence>
<accession>A0A7R8ZRV7</accession>
<dbReference type="AlphaFoldDB" id="A0A7R8ZRV7"/>
<sequence length="194" mass="21945">MDIGILKVKGKKIILRLIHLQRGKASEGRCLLILSSRLMKALYIRKRNVFVLLSFLGLLLFFFAYIADERTETSTSSLGNKECPVRHLGHIDDHEGVEVEDALLDANSFKAERDLQHSLHEHAHRGKVLAVPCQPLSASRVPGSNRVVHHCCCAGEDDLAQWMFKKVRILCWVATHPGNLQKKAVHVLRTWGKR</sequence>
<name>A0A7R8ZRV7_9CRUS</name>
<dbReference type="EMBL" id="OB662258">
    <property type="protein sequence ID" value="CAD7229750.1"/>
    <property type="molecule type" value="Genomic_DNA"/>
</dbReference>
<dbReference type="OrthoDB" id="414175at2759"/>
<gene>
    <name evidence="1" type="ORF">CTOB1V02_LOCUS7618</name>
</gene>
<protein>
    <submittedName>
        <fullName evidence="1">Uncharacterized protein</fullName>
    </submittedName>
</protein>
<proteinExistence type="predicted"/>
<organism evidence="1">
    <name type="scientific">Cyprideis torosa</name>
    <dbReference type="NCBI Taxonomy" id="163714"/>
    <lineage>
        <taxon>Eukaryota</taxon>
        <taxon>Metazoa</taxon>
        <taxon>Ecdysozoa</taxon>
        <taxon>Arthropoda</taxon>
        <taxon>Crustacea</taxon>
        <taxon>Oligostraca</taxon>
        <taxon>Ostracoda</taxon>
        <taxon>Podocopa</taxon>
        <taxon>Podocopida</taxon>
        <taxon>Cytherocopina</taxon>
        <taxon>Cytheroidea</taxon>
        <taxon>Cytherideidae</taxon>
        <taxon>Cyprideis</taxon>
    </lineage>
</organism>